<dbReference type="Proteomes" id="UP000475117">
    <property type="component" value="Chromosome"/>
</dbReference>
<protein>
    <submittedName>
        <fullName evidence="1">DUF903 domain-containing protein</fullName>
    </submittedName>
</protein>
<reference evidence="1 2" key="1">
    <citation type="submission" date="2020-12" db="EMBL/GenBank/DDBJ databases">
        <title>Sulforoseuscoccus oceanibium gen. nov., sp. nov., a representative of the phylum Verrucomicrobia with special cytoplasmic membrane, and proposal of Sulforoseuscoccusaceae fam. nov.</title>
        <authorList>
            <person name="Xi F."/>
        </authorList>
    </citation>
    <scope>NUCLEOTIDE SEQUENCE [LARGE SCALE GENOMIC DNA]</scope>
    <source>
        <strain evidence="1 2">T37</strain>
    </source>
</reference>
<sequence length="77" mass="8996">MSVRLIRFCLLSLFTCAVWGLCACQSTPHVIVLEDGRELYSIDEPTMHEKTGYYRFRCGEKKDRMVDASEVARFYPR</sequence>
<accession>A0A6B3L7Y7</accession>
<dbReference type="AlphaFoldDB" id="A0A6B3L7Y7"/>
<evidence type="ECO:0000313" key="2">
    <source>
        <dbReference type="Proteomes" id="UP000475117"/>
    </source>
</evidence>
<dbReference type="Gene3D" id="2.30.30.100">
    <property type="match status" value="1"/>
</dbReference>
<dbReference type="PROSITE" id="PS51257">
    <property type="entry name" value="PROKAR_LIPOPROTEIN"/>
    <property type="match status" value="1"/>
</dbReference>
<dbReference type="InterPro" id="IPR010920">
    <property type="entry name" value="LSM_dom_sf"/>
</dbReference>
<gene>
    <name evidence="1" type="ORF">G3M56_001465</name>
</gene>
<dbReference type="SUPFAM" id="SSF50182">
    <property type="entry name" value="Sm-like ribonucleoproteins"/>
    <property type="match status" value="1"/>
</dbReference>
<name>A0A6B3L7Y7_9BACT</name>
<evidence type="ECO:0000313" key="1">
    <source>
        <dbReference type="EMBL" id="QQL45282.1"/>
    </source>
</evidence>
<dbReference type="RefSeq" id="WP_164363943.1">
    <property type="nucleotide sequence ID" value="NZ_CP066776.1"/>
</dbReference>
<organism evidence="1 2">
    <name type="scientific">Sulfuriroseicoccus oceanibius</name>
    <dbReference type="NCBI Taxonomy" id="2707525"/>
    <lineage>
        <taxon>Bacteria</taxon>
        <taxon>Pseudomonadati</taxon>
        <taxon>Verrucomicrobiota</taxon>
        <taxon>Verrucomicrobiia</taxon>
        <taxon>Verrucomicrobiales</taxon>
        <taxon>Verrucomicrobiaceae</taxon>
        <taxon>Sulfuriroseicoccus</taxon>
    </lineage>
</organism>
<proteinExistence type="predicted"/>
<keyword evidence="2" id="KW-1185">Reference proteome</keyword>
<dbReference type="EMBL" id="CP066776">
    <property type="protein sequence ID" value="QQL45282.1"/>
    <property type="molecule type" value="Genomic_DNA"/>
</dbReference>
<dbReference type="KEGG" id="soa:G3M56_001465"/>